<reference evidence="2 3" key="1">
    <citation type="journal article" date="2016" name="Front. Microbiol.">
        <title>Comparative Genomics Analysis of Streptomyces Species Reveals Their Adaptation to the Marine Environment and Their Diversity at the Genomic Level.</title>
        <authorList>
            <person name="Tian X."/>
            <person name="Zhang Z."/>
            <person name="Yang T."/>
            <person name="Chen M."/>
            <person name="Li J."/>
            <person name="Chen F."/>
            <person name="Yang J."/>
            <person name="Li W."/>
            <person name="Zhang B."/>
            <person name="Zhang Z."/>
            <person name="Wu J."/>
            <person name="Zhang C."/>
            <person name="Long L."/>
            <person name="Xiao J."/>
        </authorList>
    </citation>
    <scope>NUCLEOTIDE SEQUENCE [LARGE SCALE GENOMIC DNA]</scope>
    <source>
        <strain evidence="2 3">SCSIO M10372</strain>
    </source>
</reference>
<keyword evidence="3" id="KW-1185">Reference proteome</keyword>
<dbReference type="InterPro" id="IPR036249">
    <property type="entry name" value="Thioredoxin-like_sf"/>
</dbReference>
<dbReference type="Pfam" id="PF01323">
    <property type="entry name" value="DSBA"/>
    <property type="match status" value="1"/>
</dbReference>
<accession>A0A1E7M195</accession>
<dbReference type="SUPFAM" id="SSF52833">
    <property type="entry name" value="Thioredoxin-like"/>
    <property type="match status" value="1"/>
</dbReference>
<evidence type="ECO:0000259" key="1">
    <source>
        <dbReference type="Pfam" id="PF01323"/>
    </source>
</evidence>
<dbReference type="PATRIC" id="fig|518642.7.peg.6338"/>
<dbReference type="EMBL" id="LJGZ01000005">
    <property type="protein sequence ID" value="OEV22156.1"/>
    <property type="molecule type" value="Genomic_DNA"/>
</dbReference>
<dbReference type="PANTHER" id="PTHR13887">
    <property type="entry name" value="GLUTATHIONE S-TRANSFERASE KAPPA"/>
    <property type="match status" value="1"/>
</dbReference>
<dbReference type="OrthoDB" id="9799122at2"/>
<evidence type="ECO:0000313" key="2">
    <source>
        <dbReference type="EMBL" id="OEV22156.1"/>
    </source>
</evidence>
<dbReference type="Proteomes" id="UP000175971">
    <property type="component" value="Unassembled WGS sequence"/>
</dbReference>
<dbReference type="PANTHER" id="PTHR13887:SF41">
    <property type="entry name" value="THIOREDOXIN SUPERFAMILY PROTEIN"/>
    <property type="match status" value="1"/>
</dbReference>
<evidence type="ECO:0000313" key="3">
    <source>
        <dbReference type="Proteomes" id="UP000175971"/>
    </source>
</evidence>
<dbReference type="RefSeq" id="WP_070199864.1">
    <property type="nucleotide sequence ID" value="NZ_LJGZ01000005.1"/>
</dbReference>
<feature type="domain" description="DSBA-like thioredoxin" evidence="1">
    <location>
        <begin position="2"/>
        <end position="184"/>
    </location>
</feature>
<comment type="caution">
    <text evidence="2">The sequence shown here is derived from an EMBL/GenBank/DDBJ whole genome shotgun (WGS) entry which is preliminary data.</text>
</comment>
<name>A0A1E7M195_9ACTN</name>
<organism evidence="2 3">
    <name type="scientific">Streptomyces nanshensis</name>
    <dbReference type="NCBI Taxonomy" id="518642"/>
    <lineage>
        <taxon>Bacteria</taxon>
        <taxon>Bacillati</taxon>
        <taxon>Actinomycetota</taxon>
        <taxon>Actinomycetes</taxon>
        <taxon>Kitasatosporales</taxon>
        <taxon>Streptomycetaceae</taxon>
        <taxon>Streptomyces</taxon>
    </lineage>
</organism>
<gene>
    <name evidence="2" type="ORF">AN221_04460</name>
</gene>
<dbReference type="AlphaFoldDB" id="A0A1E7M195"/>
<protein>
    <submittedName>
        <fullName evidence="2">Disulfide bond formation protein DsbA</fullName>
    </submittedName>
</protein>
<dbReference type="CDD" id="cd03024">
    <property type="entry name" value="DsbA_FrnE"/>
    <property type="match status" value="1"/>
</dbReference>
<sequence>MQVEVYFDILCPWCYIGKRRLTTALAGREDAEVVWRSLELDPEGSPTAGPTAAEVIAQYQPSPERAAARVRHIQSLGEAEGVRLDLHKARPVNSFDAHRLVRLGATHGLADDVLERLLHGYHTEGLDIASHEVLEKLGVEAGLEPPAVRRMLEGTEFTEDVRADERSARKRGVRGVPTLVVDGGPPASVIQDPGVLDRLLTPRSHA</sequence>
<proteinExistence type="predicted"/>
<dbReference type="InterPro" id="IPR001853">
    <property type="entry name" value="DSBA-like_thioredoxin_dom"/>
</dbReference>
<dbReference type="Gene3D" id="3.40.30.10">
    <property type="entry name" value="Glutaredoxin"/>
    <property type="match status" value="1"/>
</dbReference>
<dbReference type="GO" id="GO:0016491">
    <property type="term" value="F:oxidoreductase activity"/>
    <property type="evidence" value="ECO:0007669"/>
    <property type="project" value="InterPro"/>
</dbReference>